<evidence type="ECO:0000313" key="3">
    <source>
        <dbReference type="Proteomes" id="UP001341840"/>
    </source>
</evidence>
<dbReference type="PANTHER" id="PTHR15678">
    <property type="entry name" value="ANTIGEN MLAA-22-RELATED"/>
    <property type="match status" value="1"/>
</dbReference>
<gene>
    <name evidence="2" type="ORF">PIB30_080605</name>
</gene>
<reference evidence="2 3" key="1">
    <citation type="journal article" date="2023" name="Plants (Basel)">
        <title>Bridging the Gap: Combining Genomics and Transcriptomics Approaches to Understand Stylosanthes scabra, an Orphan Legume from the Brazilian Caatinga.</title>
        <authorList>
            <person name="Ferreira-Neto J.R.C."/>
            <person name="da Silva M.D."/>
            <person name="Binneck E."/>
            <person name="de Melo N.F."/>
            <person name="da Silva R.H."/>
            <person name="de Melo A.L.T.M."/>
            <person name="Pandolfi V."/>
            <person name="Bustamante F.O."/>
            <person name="Brasileiro-Vidal A.C."/>
            <person name="Benko-Iseppon A.M."/>
        </authorList>
    </citation>
    <scope>NUCLEOTIDE SEQUENCE [LARGE SCALE GENOMIC DNA]</scope>
    <source>
        <tissue evidence="2">Leaves</tissue>
    </source>
</reference>
<sequence length="623" mass="69502">MDTKSSEEDSSKGMQSLSVTINNVRVVVSVKRVEPLIATVMPLQALLKSLSTSKKKSTQITKPPPPKPPSGKGVKLVKCNLEQCSLYIFGETELENATIPDPKRVNYGSQGGRIVITESADGTLRTASIMSNSEYPKLKYSISLEIVHTKLCLNKEKQSTQIELERTRSNYEEYIEESDRPVTKVALFDMQNAKFLQRSGGVKENSTRSLFSVTDITVRWEPDLQISLMDFVLRFTSLMHNSKLQEQGNENVEDSSKFKDVPPIPEPRHVEKKKKKEQIFAVDVEMLNISAGLGDGVEAIVKVQSIFSENARIGVFLEGLMFGFNGARIIKSSRMQILRIPSKSVSSSMGPTLAWVIQGLDIQICMPYRLQLRAIDDALEDMLRALKLIIAAKTSVIFPVKKESSKVKKPSSGVKFGCLKLFIRKITFDIEVEPIQGWLDEHYHLLKREVGELAIRMNFLDEFVSKANQEPKSNNDIQLLLILRKRMLVACQSLVFSEGSGAYKDAGYQVGFKPSTSRISLLTLSASNLDVILTKIDGGEDGMIALLKKLDPIILKHDIPFSQMFGANIVLRTASLVAQIRDYTYPLCSGSSGKCEGSVVLAQQATFFQPQMAQEVYVGKWRK</sequence>
<evidence type="ECO:0000256" key="1">
    <source>
        <dbReference type="SAM" id="MobiDB-lite"/>
    </source>
</evidence>
<organism evidence="2 3">
    <name type="scientific">Stylosanthes scabra</name>
    <dbReference type="NCBI Taxonomy" id="79078"/>
    <lineage>
        <taxon>Eukaryota</taxon>
        <taxon>Viridiplantae</taxon>
        <taxon>Streptophyta</taxon>
        <taxon>Embryophyta</taxon>
        <taxon>Tracheophyta</taxon>
        <taxon>Spermatophyta</taxon>
        <taxon>Magnoliopsida</taxon>
        <taxon>eudicotyledons</taxon>
        <taxon>Gunneridae</taxon>
        <taxon>Pentapetalae</taxon>
        <taxon>rosids</taxon>
        <taxon>fabids</taxon>
        <taxon>Fabales</taxon>
        <taxon>Fabaceae</taxon>
        <taxon>Papilionoideae</taxon>
        <taxon>50 kb inversion clade</taxon>
        <taxon>dalbergioids sensu lato</taxon>
        <taxon>Dalbergieae</taxon>
        <taxon>Pterocarpus clade</taxon>
        <taxon>Stylosanthes</taxon>
    </lineage>
</organism>
<proteinExistence type="predicted"/>
<accession>A0ABU6WSB0</accession>
<comment type="caution">
    <text evidence="2">The sequence shown here is derived from an EMBL/GenBank/DDBJ whole genome shotgun (WGS) entry which is preliminary data.</text>
</comment>
<dbReference type="Pfam" id="PF10344">
    <property type="entry name" value="Hobbit"/>
    <property type="match status" value="2"/>
</dbReference>
<dbReference type="EMBL" id="JASCZI010182421">
    <property type="protein sequence ID" value="MED6187870.1"/>
    <property type="molecule type" value="Genomic_DNA"/>
</dbReference>
<feature type="region of interest" description="Disordered" evidence="1">
    <location>
        <begin position="246"/>
        <end position="272"/>
    </location>
</feature>
<keyword evidence="3" id="KW-1185">Reference proteome</keyword>
<dbReference type="Proteomes" id="UP001341840">
    <property type="component" value="Unassembled WGS sequence"/>
</dbReference>
<name>A0ABU6WSB0_9FABA</name>
<protein>
    <submittedName>
        <fullName evidence="2">Uncharacterized protein</fullName>
    </submittedName>
</protein>
<feature type="region of interest" description="Disordered" evidence="1">
    <location>
        <begin position="54"/>
        <end position="74"/>
    </location>
</feature>
<dbReference type="InterPro" id="IPR045167">
    <property type="entry name" value="Hobbit"/>
</dbReference>
<dbReference type="PANTHER" id="PTHR15678:SF10">
    <property type="entry name" value="LOCALIZATION AND RNA POL II PROMOTER FMP27 DOMAIN PROTEIN"/>
    <property type="match status" value="1"/>
</dbReference>
<evidence type="ECO:0000313" key="2">
    <source>
        <dbReference type="EMBL" id="MED6187870.1"/>
    </source>
</evidence>
<feature type="non-terminal residue" evidence="2">
    <location>
        <position position="623"/>
    </location>
</feature>